<gene>
    <name evidence="2" type="ORF">ACFPU1_14115</name>
</gene>
<dbReference type="Proteomes" id="UP001596142">
    <property type="component" value="Unassembled WGS sequence"/>
</dbReference>
<dbReference type="InterPro" id="IPR025930">
    <property type="entry name" value="NETI"/>
</dbReference>
<organism evidence="2 3">
    <name type="scientific">Thalassorhabdus alkalitolerans</name>
    <dbReference type="NCBI Taxonomy" id="2282697"/>
    <lineage>
        <taxon>Bacteria</taxon>
        <taxon>Bacillati</taxon>
        <taxon>Bacillota</taxon>
        <taxon>Bacilli</taxon>
        <taxon>Bacillales</taxon>
        <taxon>Bacillaceae</taxon>
        <taxon>Thalassorhabdus</taxon>
    </lineage>
</organism>
<comment type="caution">
    <text evidence="2">The sequence shown here is derived from an EMBL/GenBank/DDBJ whole genome shotgun (WGS) entry which is preliminary data.</text>
</comment>
<proteinExistence type="predicted"/>
<feature type="region of interest" description="Disordered" evidence="1">
    <location>
        <begin position="1"/>
        <end position="21"/>
    </location>
</feature>
<dbReference type="RefSeq" id="WP_385942257.1">
    <property type="nucleotide sequence ID" value="NZ_JBHSOZ010000008.1"/>
</dbReference>
<accession>A0ABW0YQ60</accession>
<evidence type="ECO:0000313" key="2">
    <source>
        <dbReference type="EMBL" id="MFC5713901.1"/>
    </source>
</evidence>
<keyword evidence="3" id="KW-1185">Reference proteome</keyword>
<protein>
    <submittedName>
        <fullName evidence="2">NETI motif-containing protein</fullName>
    </submittedName>
</protein>
<evidence type="ECO:0000256" key="1">
    <source>
        <dbReference type="SAM" id="MobiDB-lite"/>
    </source>
</evidence>
<dbReference type="EMBL" id="JBHSOZ010000008">
    <property type="protein sequence ID" value="MFC5713901.1"/>
    <property type="molecule type" value="Genomic_DNA"/>
</dbReference>
<evidence type="ECO:0000313" key="3">
    <source>
        <dbReference type="Proteomes" id="UP001596142"/>
    </source>
</evidence>
<reference evidence="3" key="1">
    <citation type="journal article" date="2019" name="Int. J. Syst. Evol. Microbiol.">
        <title>The Global Catalogue of Microorganisms (GCM) 10K type strain sequencing project: providing services to taxonomists for standard genome sequencing and annotation.</title>
        <authorList>
            <consortium name="The Broad Institute Genomics Platform"/>
            <consortium name="The Broad Institute Genome Sequencing Center for Infectious Disease"/>
            <person name="Wu L."/>
            <person name="Ma J."/>
        </authorList>
    </citation>
    <scope>NUCLEOTIDE SEQUENCE [LARGE SCALE GENOMIC DNA]</scope>
    <source>
        <strain evidence="3">CECT 7184</strain>
    </source>
</reference>
<dbReference type="Pfam" id="PF14044">
    <property type="entry name" value="NETI"/>
    <property type="match status" value="1"/>
</dbReference>
<name>A0ABW0YQ60_9BACI</name>
<sequence length="75" mass="8998">MAKKKQQKQQNKQPDKKKFEVMETESIAECLQRMDKEGYRPVRRMEEPIFEEKEENGTTEVIPVRQLVIFEGKKK</sequence>